<keyword evidence="4" id="KW-1185">Reference proteome</keyword>
<dbReference type="AlphaFoldDB" id="A0AAN8XWK3"/>
<feature type="region of interest" description="Disordered" evidence="1">
    <location>
        <begin position="242"/>
        <end position="264"/>
    </location>
</feature>
<evidence type="ECO:0000313" key="3">
    <source>
        <dbReference type="EMBL" id="KAK7085864.1"/>
    </source>
</evidence>
<evidence type="ECO:0000256" key="2">
    <source>
        <dbReference type="SAM" id="Phobius"/>
    </source>
</evidence>
<feature type="transmembrane region" description="Helical" evidence="2">
    <location>
        <begin position="536"/>
        <end position="563"/>
    </location>
</feature>
<proteinExistence type="predicted"/>
<keyword evidence="2" id="KW-1133">Transmembrane helix</keyword>
<evidence type="ECO:0000313" key="4">
    <source>
        <dbReference type="Proteomes" id="UP001381693"/>
    </source>
</evidence>
<reference evidence="3 4" key="1">
    <citation type="submission" date="2023-11" db="EMBL/GenBank/DDBJ databases">
        <title>Halocaridina rubra genome assembly.</title>
        <authorList>
            <person name="Smith C."/>
        </authorList>
    </citation>
    <scope>NUCLEOTIDE SEQUENCE [LARGE SCALE GENOMIC DNA]</scope>
    <source>
        <strain evidence="3">EP-1</strain>
        <tissue evidence="3">Whole</tissue>
    </source>
</reference>
<sequence>AADYDYFATANPHQATVNDIHKHHGSRHYTISNLKLIPQVLESLPWSGKESQKTSKTENEEAFSTHALAEDFQRVARDANADTDHKDAVTDDLSDDAFEEEIKEWGRWDERELKKRKGRGKRRRHKLRHGKRRHERGNRELLDTDLSFGSVMQGVSVTPTHAQFFSHKPHVRLYDSEEDEAYYTSSAGISVNEEGHNTPEYKKVSEPYQFVSQFSKKPSDGVHHDQLSTSYGKVTNLYENTRGKIPSSSLSSQDSSRVKPSSSIIHPDILHQNALGKNIKKSLTPHTTATDPLYHHHLESSAPPPQIQNSRHDSSGFNDRQVINLDGGTHQTSEISQNADLKNSELFIDREKFSITVSKNYTSRINRDPAITVSLHSMALESDKKRKKDIENNETVGEDTILRKSRFKVENPDAHLKGESVSDSFILRPPVHVSPGRTTPHLQPAEGSEREKFPHPLPPPLSHPLPSPPPSYSQASLNEEDAPPAAVSHSILRSSEGTGEVSAAPQILLTKQDSPSSNMAAAALTSAVSCYSTNDIIVVVFLTSLVNMVVFLVVTLALCWCSLRGRMNAAAPRTLHPDDQHIDGRDDEEEIALSFFTLQENSLAHS</sequence>
<feature type="compositionally biased region" description="Pro residues" evidence="1">
    <location>
        <begin position="455"/>
        <end position="471"/>
    </location>
</feature>
<feature type="compositionally biased region" description="Basic residues" evidence="1">
    <location>
        <begin position="115"/>
        <end position="136"/>
    </location>
</feature>
<dbReference type="Proteomes" id="UP001381693">
    <property type="component" value="Unassembled WGS sequence"/>
</dbReference>
<accession>A0AAN8XWK3</accession>
<feature type="region of interest" description="Disordered" evidence="1">
    <location>
        <begin position="115"/>
        <end position="137"/>
    </location>
</feature>
<dbReference type="EMBL" id="JAXCGZ010000523">
    <property type="protein sequence ID" value="KAK7085864.1"/>
    <property type="molecule type" value="Genomic_DNA"/>
</dbReference>
<feature type="region of interest" description="Disordered" evidence="1">
    <location>
        <begin position="427"/>
        <end position="488"/>
    </location>
</feature>
<feature type="non-terminal residue" evidence="3">
    <location>
        <position position="1"/>
    </location>
</feature>
<organism evidence="3 4">
    <name type="scientific">Halocaridina rubra</name>
    <name type="common">Hawaiian red shrimp</name>
    <dbReference type="NCBI Taxonomy" id="373956"/>
    <lineage>
        <taxon>Eukaryota</taxon>
        <taxon>Metazoa</taxon>
        <taxon>Ecdysozoa</taxon>
        <taxon>Arthropoda</taxon>
        <taxon>Crustacea</taxon>
        <taxon>Multicrustacea</taxon>
        <taxon>Malacostraca</taxon>
        <taxon>Eumalacostraca</taxon>
        <taxon>Eucarida</taxon>
        <taxon>Decapoda</taxon>
        <taxon>Pleocyemata</taxon>
        <taxon>Caridea</taxon>
        <taxon>Atyoidea</taxon>
        <taxon>Atyidae</taxon>
        <taxon>Halocaridina</taxon>
    </lineage>
</organism>
<evidence type="ECO:0000256" key="1">
    <source>
        <dbReference type="SAM" id="MobiDB-lite"/>
    </source>
</evidence>
<keyword evidence="2" id="KW-0812">Transmembrane</keyword>
<name>A0AAN8XWK3_HALRR</name>
<protein>
    <submittedName>
        <fullName evidence="3">Uncharacterized protein</fullName>
    </submittedName>
</protein>
<keyword evidence="2" id="KW-0472">Membrane</keyword>
<comment type="caution">
    <text evidence="3">The sequence shown here is derived from an EMBL/GenBank/DDBJ whole genome shotgun (WGS) entry which is preliminary data.</text>
</comment>
<gene>
    <name evidence="3" type="ORF">SK128_011023</name>
</gene>
<feature type="region of interest" description="Disordered" evidence="1">
    <location>
        <begin position="283"/>
        <end position="337"/>
    </location>
</feature>